<sequence length="97" mass="10849">MQERGSEPWPHNTRLALKHRRPFIGGMSYESPCISVCVMSPETGLCLGCGRTMQEISDWAALTPEERAAIMVTLVRRMTDAGMKVPPALVRWLEVCC</sequence>
<name>A0A090MS43_AFIFE</name>
<proteinExistence type="predicted"/>
<dbReference type="PANTHER" id="PTHR35175">
    <property type="entry name" value="DUF1289 DOMAIN-CONTAINING PROTEIN"/>
    <property type="match status" value="1"/>
</dbReference>
<organism evidence="1 2">
    <name type="scientific">Afipia felis</name>
    <name type="common">Cat scratch disease bacillus</name>
    <dbReference type="NCBI Taxonomy" id="1035"/>
    <lineage>
        <taxon>Bacteria</taxon>
        <taxon>Pseudomonadati</taxon>
        <taxon>Pseudomonadota</taxon>
        <taxon>Alphaproteobacteria</taxon>
        <taxon>Hyphomicrobiales</taxon>
        <taxon>Nitrobacteraceae</taxon>
        <taxon>Afipia</taxon>
    </lineage>
</organism>
<dbReference type="PANTHER" id="PTHR35175:SF2">
    <property type="entry name" value="DUF1289 DOMAIN-CONTAINING PROTEIN"/>
    <property type="match status" value="1"/>
</dbReference>
<dbReference type="Pfam" id="PF06945">
    <property type="entry name" value="DUF1289"/>
    <property type="match status" value="1"/>
</dbReference>
<dbReference type="AlphaFoldDB" id="A0A090MS43"/>
<gene>
    <name evidence="1" type="ORF">BN961_01814</name>
</gene>
<reference evidence="1 2" key="1">
    <citation type="journal article" date="2014" name="Genome Announc.">
        <title>Genome Sequence of Afipia felis Strain 76713, Isolated in Hospital Water Using an Amoeba Co-Culture Procedure.</title>
        <authorList>
            <person name="Benamar S."/>
            <person name="La Scola B."/>
            <person name="Croce O."/>
        </authorList>
    </citation>
    <scope>NUCLEOTIDE SEQUENCE [LARGE SCALE GENOMIC DNA]</scope>
    <source>
        <strain evidence="1 2">76713</strain>
    </source>
</reference>
<dbReference type="STRING" id="1035.BN961_01814"/>
<evidence type="ECO:0000313" key="1">
    <source>
        <dbReference type="EMBL" id="CEG08399.1"/>
    </source>
</evidence>
<comment type="caution">
    <text evidence="1">The sequence shown here is derived from an EMBL/GenBank/DDBJ whole genome shotgun (WGS) entry which is preliminary data.</text>
</comment>
<dbReference type="EMBL" id="CCAZ020000001">
    <property type="protein sequence ID" value="CEG08399.1"/>
    <property type="molecule type" value="Genomic_DNA"/>
</dbReference>
<protein>
    <submittedName>
        <fullName evidence="1">Fe-S protein</fullName>
    </submittedName>
</protein>
<accession>A0A090MS43</accession>
<evidence type="ECO:0000313" key="2">
    <source>
        <dbReference type="Proteomes" id="UP000035762"/>
    </source>
</evidence>
<keyword evidence="2" id="KW-1185">Reference proteome</keyword>
<dbReference type="InterPro" id="IPR010710">
    <property type="entry name" value="DUF1289"/>
</dbReference>
<dbReference type="Proteomes" id="UP000035762">
    <property type="component" value="Unassembled WGS sequence"/>
</dbReference>